<dbReference type="EMBL" id="AWSV01000179">
    <property type="protein sequence ID" value="ERI80926.1"/>
    <property type="molecule type" value="Genomic_DNA"/>
</dbReference>
<dbReference type="PATRIC" id="fig|1321819.3.peg.3222"/>
<organism evidence="1 2">
    <name type="scientific">Bacteroides pyogenes F0041</name>
    <dbReference type="NCBI Taxonomy" id="1321819"/>
    <lineage>
        <taxon>Bacteria</taxon>
        <taxon>Pseudomonadati</taxon>
        <taxon>Bacteroidota</taxon>
        <taxon>Bacteroidia</taxon>
        <taxon>Bacteroidales</taxon>
        <taxon>Bacteroidaceae</taxon>
        <taxon>Bacteroides</taxon>
    </lineage>
</organism>
<dbReference type="Proteomes" id="UP000016496">
    <property type="component" value="Unassembled WGS sequence"/>
</dbReference>
<evidence type="ECO:0000313" key="1">
    <source>
        <dbReference type="EMBL" id="ERI80926.1"/>
    </source>
</evidence>
<protein>
    <submittedName>
        <fullName evidence="1">Uncharacterized protein</fullName>
    </submittedName>
</protein>
<comment type="caution">
    <text evidence="1">The sequence shown here is derived from an EMBL/GenBank/DDBJ whole genome shotgun (WGS) entry which is preliminary data.</text>
</comment>
<dbReference type="HOGENOM" id="CLU_3212633_0_0_10"/>
<sequence>MSVSARSMELSDGEVLCSLYAGIELQTVAWNFRFSFTGAPHERV</sequence>
<accession>U2DMK1</accession>
<dbReference type="AlphaFoldDB" id="U2DMK1"/>
<name>U2DMK1_9BACE</name>
<gene>
    <name evidence="1" type="ORF">HMPREF1981_03497</name>
</gene>
<reference evidence="1 2" key="1">
    <citation type="submission" date="2013-08" db="EMBL/GenBank/DDBJ databases">
        <authorList>
            <person name="Weinstock G."/>
            <person name="Sodergren E."/>
            <person name="Wylie T."/>
            <person name="Fulton L."/>
            <person name="Fulton R."/>
            <person name="Fronick C."/>
            <person name="O'Laughlin M."/>
            <person name="Godfrey J."/>
            <person name="Miner T."/>
            <person name="Herter B."/>
            <person name="Appelbaum E."/>
            <person name="Cordes M."/>
            <person name="Lek S."/>
            <person name="Wollam A."/>
            <person name="Pepin K.H."/>
            <person name="Palsikar V.B."/>
            <person name="Mitreva M."/>
            <person name="Wilson R.K."/>
        </authorList>
    </citation>
    <scope>NUCLEOTIDE SEQUENCE [LARGE SCALE GENOMIC DNA]</scope>
    <source>
        <strain evidence="1 2">F0041</strain>
    </source>
</reference>
<proteinExistence type="predicted"/>
<evidence type="ECO:0000313" key="2">
    <source>
        <dbReference type="Proteomes" id="UP000016496"/>
    </source>
</evidence>